<protein>
    <submittedName>
        <fullName evidence="1">Homeobox-leucine zipper protein REVOLUTA</fullName>
    </submittedName>
</protein>
<accession>A0ACC0FTG0</accession>
<keyword evidence="1" id="KW-0238">DNA-binding</keyword>
<name>A0ACC0FTG0_9ERIC</name>
<proteinExistence type="predicted"/>
<comment type="caution">
    <text evidence="1">The sequence shown here is derived from an EMBL/GenBank/DDBJ whole genome shotgun (WGS) entry which is preliminary data.</text>
</comment>
<keyword evidence="1" id="KW-0371">Homeobox</keyword>
<sequence length="133" mass="14640">MPHQPSATVIPMVLMASATTDASYEFVVTTTQHSIRDANNPEETLTEFLSKATGTTVDWVQMPGMKPGPDSVGIFAISHRCNGVAAHAYGLVIIEPLKIAEIHKDHPFWFRDCRSLEVFTMFPTRNGGPIELV</sequence>
<organism evidence="1 2">
    <name type="scientific">Camellia lanceoleosa</name>
    <dbReference type="NCBI Taxonomy" id="1840588"/>
    <lineage>
        <taxon>Eukaryota</taxon>
        <taxon>Viridiplantae</taxon>
        <taxon>Streptophyta</taxon>
        <taxon>Embryophyta</taxon>
        <taxon>Tracheophyta</taxon>
        <taxon>Spermatophyta</taxon>
        <taxon>Magnoliopsida</taxon>
        <taxon>eudicotyledons</taxon>
        <taxon>Gunneridae</taxon>
        <taxon>Pentapetalae</taxon>
        <taxon>asterids</taxon>
        <taxon>Ericales</taxon>
        <taxon>Theaceae</taxon>
        <taxon>Camellia</taxon>
    </lineage>
</organism>
<gene>
    <name evidence="1" type="ORF">LOK49_LG12G01070</name>
</gene>
<dbReference type="Proteomes" id="UP001060215">
    <property type="component" value="Chromosome 13"/>
</dbReference>
<evidence type="ECO:0000313" key="2">
    <source>
        <dbReference type="Proteomes" id="UP001060215"/>
    </source>
</evidence>
<evidence type="ECO:0000313" key="1">
    <source>
        <dbReference type="EMBL" id="KAI7991923.1"/>
    </source>
</evidence>
<keyword evidence="2" id="KW-1185">Reference proteome</keyword>
<dbReference type="EMBL" id="CM045770">
    <property type="protein sequence ID" value="KAI7991923.1"/>
    <property type="molecule type" value="Genomic_DNA"/>
</dbReference>
<reference evidence="1 2" key="1">
    <citation type="journal article" date="2022" name="Plant J.">
        <title>Chromosome-level genome of Camellia lanceoleosa provides a valuable resource for understanding genome evolution and self-incompatibility.</title>
        <authorList>
            <person name="Gong W."/>
            <person name="Xiao S."/>
            <person name="Wang L."/>
            <person name="Liao Z."/>
            <person name="Chang Y."/>
            <person name="Mo W."/>
            <person name="Hu G."/>
            <person name="Li W."/>
            <person name="Zhao G."/>
            <person name="Zhu H."/>
            <person name="Hu X."/>
            <person name="Ji K."/>
            <person name="Xiang X."/>
            <person name="Song Q."/>
            <person name="Yuan D."/>
            <person name="Jin S."/>
            <person name="Zhang L."/>
        </authorList>
    </citation>
    <scope>NUCLEOTIDE SEQUENCE [LARGE SCALE GENOMIC DNA]</scope>
    <source>
        <strain evidence="1">SQ_2022a</strain>
    </source>
</reference>